<dbReference type="RefSeq" id="WP_088392982.1">
    <property type="nucleotide sequence ID" value="NZ_MXPU01000005.1"/>
</dbReference>
<feature type="transmembrane region" description="Helical" evidence="1">
    <location>
        <begin position="12"/>
        <end position="30"/>
    </location>
</feature>
<evidence type="ECO:0000313" key="2">
    <source>
        <dbReference type="EMBL" id="OWO95285.1"/>
    </source>
</evidence>
<dbReference type="AlphaFoldDB" id="A0A246DY57"/>
<protein>
    <submittedName>
        <fullName evidence="2">Uncharacterized protein</fullName>
    </submittedName>
</protein>
<keyword evidence="1" id="KW-0812">Transmembrane</keyword>
<keyword evidence="1" id="KW-1133">Transmembrane helix</keyword>
<sequence>MLGIRHVSRTRIVFLIVAVVFTVLAGRELYASIRTASISLVAERIERGETVANDVTARYAARTVEVVEEHYCRSDIVAAGVTLILTQLDRQNVNVNYDAWAAAASNARQYLRYALSCMPTNSNFWLRLAAVQSKIAEEPVSIAEMMKRSVVLAPHDQGMILSRFYFWNDFTSVTLSAAKIALDSDLTTMLKLGDRCMVNAAIKKVNPQLRPIFDRTWASVGEGATARFRQRCGR</sequence>
<name>A0A246DY57_9HYPH</name>
<dbReference type="EMBL" id="MXPU01000005">
    <property type="protein sequence ID" value="OWO95285.1"/>
    <property type="molecule type" value="Genomic_DNA"/>
</dbReference>
<evidence type="ECO:0000313" key="3">
    <source>
        <dbReference type="Proteomes" id="UP000197269"/>
    </source>
</evidence>
<comment type="caution">
    <text evidence="2">The sequence shown here is derived from an EMBL/GenBank/DDBJ whole genome shotgun (WGS) entry which is preliminary data.</text>
</comment>
<accession>A0A246DY57</accession>
<reference evidence="2 3" key="1">
    <citation type="submission" date="2017-03" db="EMBL/GenBank/DDBJ databases">
        <title>Genome of strain Rhizobium sp. CNPSo 668.</title>
        <authorList>
            <person name="Ribeiro R."/>
        </authorList>
    </citation>
    <scope>NUCLEOTIDE SEQUENCE [LARGE SCALE GENOMIC DNA]</scope>
    <source>
        <strain evidence="2 3">CNPSo 668</strain>
    </source>
</reference>
<evidence type="ECO:0000256" key="1">
    <source>
        <dbReference type="SAM" id="Phobius"/>
    </source>
</evidence>
<proteinExistence type="predicted"/>
<keyword evidence="1" id="KW-0472">Membrane</keyword>
<dbReference type="Proteomes" id="UP000197269">
    <property type="component" value="Unassembled WGS sequence"/>
</dbReference>
<organism evidence="2 3">
    <name type="scientific">Rhizobium esperanzae</name>
    <dbReference type="NCBI Taxonomy" id="1967781"/>
    <lineage>
        <taxon>Bacteria</taxon>
        <taxon>Pseudomonadati</taxon>
        <taxon>Pseudomonadota</taxon>
        <taxon>Alphaproteobacteria</taxon>
        <taxon>Hyphomicrobiales</taxon>
        <taxon>Rhizobiaceae</taxon>
        <taxon>Rhizobium/Agrobacterium group</taxon>
        <taxon>Rhizobium</taxon>
    </lineage>
</organism>
<gene>
    <name evidence="2" type="ORF">B5E41_09360</name>
</gene>